<dbReference type="Gene3D" id="2.120.10.30">
    <property type="entry name" value="TolB, C-terminal domain"/>
    <property type="match status" value="3"/>
</dbReference>
<dbReference type="Pfam" id="PF01436">
    <property type="entry name" value="NHL"/>
    <property type="match status" value="3"/>
</dbReference>
<evidence type="ECO:0000259" key="4">
    <source>
        <dbReference type="Pfam" id="PF25021"/>
    </source>
</evidence>
<proteinExistence type="predicted"/>
<dbReference type="InterPro" id="IPR032109">
    <property type="entry name" value="Big_3_5"/>
</dbReference>
<accession>A0AAU7D2M3</accession>
<dbReference type="PROSITE" id="PS51125">
    <property type="entry name" value="NHL"/>
    <property type="match status" value="2"/>
</dbReference>
<dbReference type="Pfam" id="PF16640">
    <property type="entry name" value="Big_3_5"/>
    <property type="match status" value="2"/>
</dbReference>
<evidence type="ECO:0000256" key="1">
    <source>
        <dbReference type="ARBA" id="ARBA00022737"/>
    </source>
</evidence>
<keyword evidence="1" id="KW-0677">Repeat</keyword>
<reference evidence="6" key="1">
    <citation type="submission" date="2023-03" db="EMBL/GenBank/DDBJ databases">
        <title>Edaphobacter sp.</title>
        <authorList>
            <person name="Huber K.J."/>
            <person name="Papendorf J."/>
            <person name="Pilke C."/>
            <person name="Bunk B."/>
            <person name="Sproeer C."/>
            <person name="Pester M."/>
        </authorList>
    </citation>
    <scope>NUCLEOTIDE SEQUENCE</scope>
    <source>
        <strain evidence="5">DSM 109919</strain>
        <strain evidence="6">DSM 109920</strain>
    </source>
</reference>
<dbReference type="Gene3D" id="2.60.40.10">
    <property type="entry name" value="Immunoglobulins"/>
    <property type="match status" value="2"/>
</dbReference>
<feature type="repeat" description="NHL" evidence="2">
    <location>
        <begin position="252"/>
        <end position="295"/>
    </location>
</feature>
<dbReference type="InterPro" id="IPR011042">
    <property type="entry name" value="6-blade_b-propeller_TolB-like"/>
</dbReference>
<accession>A0AAU7DAN4</accession>
<dbReference type="AlphaFoldDB" id="A0AAU7DAN4"/>
<dbReference type="PANTHER" id="PTHR46388">
    <property type="entry name" value="NHL REPEAT-CONTAINING PROTEIN 2"/>
    <property type="match status" value="1"/>
</dbReference>
<feature type="repeat" description="NHL" evidence="2">
    <location>
        <begin position="152"/>
        <end position="183"/>
    </location>
</feature>
<sequence>MGQKSIPQSLRRRVPTLLWMAFFLFLPARFAHPQTQATNVPLILPSAITYDSQGNLYIAETGNHIICKVAPTGIITTIAGTGTQGFSGDNSLATAARLDSPQGLAVDANILYIADTHNHRIRKLDLITGIIVTIAGSTAGFSGDNGAAAAAQFNLPTALTVDANHNLYIADTQNHRIRKITAAGLITTVAGNGVQGFSGDNGAAIAATIDSPAGLAVDAAGDLYLSDTHNHRIRKITAASGLITTIAGASPGFSGDNGPATAATLALPHGLSIDSAGNLYIADTANHRIRRIDATTGAITTVAGNGTQTFSGDEGLATTAALDSPRSTVVSPAGLVTLADTSNQRVRQLDVQPAPNIHTIAGLSTRSVNLLTLTAPPTIVYGTGQLTASLASPTATGSINFTLLNPVTATGTTLETEPLTASTATFDTSALPVGTYSILAAYTGDPTHPATQSQPLAVTITPRPLVAVPDPITLLYGQPIPILTGSLIGDLPQDDANLTSTFTAQIAPLSPAATYPISATLTGAAAKNYMFTSSPASVTIVPAPTLTTLIPSATSITAGIPITFTAQTVSTTSGIPSGTVTFKDGATTLLTAPIPAIFTTTTLSPGPHTITTLYGGDRNFIASTSAPALITVIPAPANAPDFTLTPTGAVTQTIPSGGSVSFNFSLQIQGSTLSSPITLAATGLPPLATASFTPGYLPPGTTPNTFILTISTPQTTAFHSNSGPTALLAFLLFPLTGLALRLRIRGRAVTIAVLGSALVLCSGCGSRINTGGATTNPVKTYTITITGTATSPTGSILQHATTVSLLVESVS</sequence>
<dbReference type="CDD" id="cd14953">
    <property type="entry name" value="NHL_like_1"/>
    <property type="match status" value="1"/>
</dbReference>
<dbReference type="PANTHER" id="PTHR46388:SF2">
    <property type="entry name" value="NHL REPEAT-CONTAINING PROTEIN 2"/>
    <property type="match status" value="1"/>
</dbReference>
<dbReference type="InterPro" id="IPR013783">
    <property type="entry name" value="Ig-like_fold"/>
</dbReference>
<feature type="domain" description="Teneurin NHL" evidence="4">
    <location>
        <begin position="35"/>
        <end position="124"/>
    </location>
</feature>
<dbReference type="EMBL" id="CP121194">
    <property type="protein sequence ID" value="XBH11402.1"/>
    <property type="molecule type" value="Genomic_DNA"/>
</dbReference>
<evidence type="ECO:0000256" key="2">
    <source>
        <dbReference type="PROSITE-ProRule" id="PRU00504"/>
    </source>
</evidence>
<dbReference type="SUPFAM" id="SSF63829">
    <property type="entry name" value="Calcium-dependent phosphotriesterase"/>
    <property type="match status" value="1"/>
</dbReference>
<evidence type="ECO:0000313" key="5">
    <source>
        <dbReference type="EMBL" id="XBH11402.1"/>
    </source>
</evidence>
<dbReference type="Pfam" id="PF25021">
    <property type="entry name" value="TEN_NHL"/>
    <property type="match status" value="1"/>
</dbReference>
<name>A0AAU7DAN4_9BACT</name>
<dbReference type="InterPro" id="IPR001258">
    <property type="entry name" value="NHL_repeat"/>
</dbReference>
<dbReference type="EMBL" id="CP121195">
    <property type="protein sequence ID" value="XBH14884.1"/>
    <property type="molecule type" value="Genomic_DNA"/>
</dbReference>
<protein>
    <submittedName>
        <fullName evidence="6">Ig-like domain repeat protein</fullName>
    </submittedName>
</protein>
<feature type="domain" description="Bacterial Ig-like" evidence="3">
    <location>
        <begin position="374"/>
        <end position="461"/>
    </location>
</feature>
<feature type="domain" description="Bacterial Ig-like" evidence="3">
    <location>
        <begin position="552"/>
        <end position="632"/>
    </location>
</feature>
<dbReference type="InterPro" id="IPR056822">
    <property type="entry name" value="TEN_NHL"/>
</dbReference>
<evidence type="ECO:0000313" key="6">
    <source>
        <dbReference type="EMBL" id="XBH14884.1"/>
    </source>
</evidence>
<evidence type="ECO:0000259" key="3">
    <source>
        <dbReference type="Pfam" id="PF16640"/>
    </source>
</evidence>
<dbReference type="KEGG" id="epl:P4G45_06680"/>
<organism evidence="6">
    <name type="scientific">Edaphobacter paludis</name>
    <dbReference type="NCBI Taxonomy" id="3035702"/>
    <lineage>
        <taxon>Bacteria</taxon>
        <taxon>Pseudomonadati</taxon>
        <taxon>Acidobacteriota</taxon>
        <taxon>Terriglobia</taxon>
        <taxon>Terriglobales</taxon>
        <taxon>Acidobacteriaceae</taxon>
        <taxon>Edaphobacter</taxon>
    </lineage>
</organism>
<dbReference type="RefSeq" id="WP_348268894.1">
    <property type="nucleotide sequence ID" value="NZ_CP121194.1"/>
</dbReference>
<gene>
    <name evidence="5" type="ORF">P4G45_06680</name>
    <name evidence="6" type="ORF">P8936_06915</name>
</gene>